<feature type="binding site" evidence="12">
    <location>
        <begin position="325"/>
        <end position="332"/>
    </location>
    <ligand>
        <name>ATP</name>
        <dbReference type="ChEBI" id="CHEBI:30616"/>
        <label>2</label>
    </ligand>
</feature>
<keyword evidence="1" id="KW-0472">Membrane</keyword>
<dbReference type="Proteomes" id="UP000271003">
    <property type="component" value="Chromosome"/>
</dbReference>
<dbReference type="InterPro" id="IPR051309">
    <property type="entry name" value="ABCF_ATPase"/>
</dbReference>
<keyword evidence="7 12" id="KW-0067">ATP-binding</keyword>
<keyword evidence="9 12" id="KW-0234">DNA repair</keyword>
<dbReference type="FunFam" id="3.40.50.300:FF:000309">
    <property type="entry name" value="ABC transporter ATP-binding protein"/>
    <property type="match status" value="1"/>
</dbReference>
<accession>A0A2Z6I710</accession>
<comment type="similarity">
    <text evidence="11 12">Belongs to the ABC transporter superfamily. ABCF family. Uup subfamily.</text>
</comment>
<dbReference type="PANTHER" id="PTHR42855:SF1">
    <property type="entry name" value="ABC TRANSPORTER DOMAIN-CONTAINING PROTEIN"/>
    <property type="match status" value="1"/>
</dbReference>
<keyword evidence="16" id="KW-1185">Reference proteome</keyword>
<dbReference type="PANTHER" id="PTHR42855">
    <property type="entry name" value="ABC TRANSPORTER ATP-BINDING SUBUNIT"/>
    <property type="match status" value="1"/>
</dbReference>
<reference evidence="15 16" key="1">
    <citation type="journal article" date="2018" name="Int. J. Syst. Evol. Microbiol.">
        <title>Mesosutterella multiformis gen. nov., sp. nov., a member of the family Sutterellaceae and Sutterella megalosphaeroides sp. nov., isolated from human faeces.</title>
        <authorList>
            <person name="Sakamoto M."/>
            <person name="Ikeyama N."/>
            <person name="Kunihiro T."/>
            <person name="Iino T."/>
            <person name="Yuki M."/>
            <person name="Ohkuma M."/>
        </authorList>
    </citation>
    <scope>NUCLEOTIDE SEQUENCE [LARGE SCALE GENOMIC DNA]</scope>
    <source>
        <strain evidence="15 16">6FBBBH3</strain>
    </source>
</reference>
<dbReference type="InterPro" id="IPR037118">
    <property type="entry name" value="Val-tRNA_synth_C_sf"/>
</dbReference>
<dbReference type="InterPro" id="IPR003593">
    <property type="entry name" value="AAA+_ATPase"/>
</dbReference>
<evidence type="ECO:0000256" key="11">
    <source>
        <dbReference type="ARBA" id="ARBA00061478"/>
    </source>
</evidence>
<dbReference type="GO" id="GO:0005737">
    <property type="term" value="C:cytoplasm"/>
    <property type="evidence" value="ECO:0007669"/>
    <property type="project" value="UniProtKB-SubCell"/>
</dbReference>
<feature type="domain" description="ABC transporter" evidence="14">
    <location>
        <begin position="4"/>
        <end position="226"/>
    </location>
</feature>
<evidence type="ECO:0000256" key="7">
    <source>
        <dbReference type="ARBA" id="ARBA00022840"/>
    </source>
</evidence>
<dbReference type="InterPro" id="IPR003439">
    <property type="entry name" value="ABC_transporter-like_ATP-bd"/>
</dbReference>
<keyword evidence="5 12" id="KW-0227">DNA damage</keyword>
<evidence type="ECO:0000313" key="15">
    <source>
        <dbReference type="EMBL" id="BBF22251.1"/>
    </source>
</evidence>
<evidence type="ECO:0000256" key="13">
    <source>
        <dbReference type="SAM" id="MobiDB-lite"/>
    </source>
</evidence>
<dbReference type="OrthoDB" id="9762051at2"/>
<comment type="function">
    <text evidence="12">Probably plays a role in ribosome assembly or function. May be involved in resolution of branched DNA intermediates that result from template switching in postreplication gaps. Binds DNA and has ATPase activity.</text>
</comment>
<dbReference type="SUPFAM" id="SSF52540">
    <property type="entry name" value="P-loop containing nucleoside triphosphate hydrolases"/>
    <property type="match status" value="2"/>
</dbReference>
<organism evidence="15 16">
    <name type="scientific">Sutterella megalosphaeroides</name>
    <dbReference type="NCBI Taxonomy" id="2494234"/>
    <lineage>
        <taxon>Bacteria</taxon>
        <taxon>Pseudomonadati</taxon>
        <taxon>Pseudomonadota</taxon>
        <taxon>Betaproteobacteria</taxon>
        <taxon>Burkholderiales</taxon>
        <taxon>Sutterellaceae</taxon>
        <taxon>Sutterella</taxon>
    </lineage>
</organism>
<keyword evidence="1" id="KW-1003">Cell membrane</keyword>
<dbReference type="InterPro" id="IPR027417">
    <property type="entry name" value="P-loop_NTPase"/>
</dbReference>
<protein>
    <recommendedName>
        <fullName evidence="12">ATP-binding protein Uup</fullName>
        <ecNumber evidence="12">3.6.1.-</ecNumber>
    </recommendedName>
</protein>
<evidence type="ECO:0000256" key="4">
    <source>
        <dbReference type="ARBA" id="ARBA00022741"/>
    </source>
</evidence>
<keyword evidence="6 12" id="KW-0378">Hydrolase</keyword>
<dbReference type="InterPro" id="IPR043686">
    <property type="entry name" value="Uup"/>
</dbReference>
<keyword evidence="4 12" id="KW-0547">Nucleotide-binding</keyword>
<evidence type="ECO:0000256" key="10">
    <source>
        <dbReference type="ARBA" id="ARBA00049360"/>
    </source>
</evidence>
<feature type="compositionally biased region" description="Basic and acidic residues" evidence="13">
    <location>
        <begin position="504"/>
        <end position="522"/>
    </location>
</feature>
<dbReference type="Gene3D" id="1.10.287.380">
    <property type="entry name" value="Valyl-tRNA synthetase, C-terminal domain"/>
    <property type="match status" value="1"/>
</dbReference>
<evidence type="ECO:0000256" key="1">
    <source>
        <dbReference type="ARBA" id="ARBA00022475"/>
    </source>
</evidence>
<dbReference type="RefSeq" id="WP_120175910.1">
    <property type="nucleotide sequence ID" value="NZ_AP018786.1"/>
</dbReference>
<dbReference type="HAMAP" id="MF_00848">
    <property type="entry name" value="Uup"/>
    <property type="match status" value="1"/>
</dbReference>
<dbReference type="EC" id="3.6.1.-" evidence="12"/>
<comment type="subcellular location">
    <subcellularLocation>
        <location evidence="12">Cytoplasm</location>
    </subcellularLocation>
    <text evidence="12">Associates with ribosomes.</text>
</comment>
<feature type="domain" description="ABC transporter" evidence="14">
    <location>
        <begin position="293"/>
        <end position="510"/>
    </location>
</feature>
<dbReference type="SMART" id="SM00382">
    <property type="entry name" value="AAA"/>
    <property type="match status" value="2"/>
</dbReference>
<feature type="region of interest" description="Disordered" evidence="13">
    <location>
        <begin position="504"/>
        <end position="530"/>
    </location>
</feature>
<dbReference type="GO" id="GO:0006281">
    <property type="term" value="P:DNA repair"/>
    <property type="evidence" value="ECO:0007669"/>
    <property type="project" value="UniProtKB-KW"/>
</dbReference>
<sequence length="610" mass="68089">MALITLTDGHLAWGDLPLLDGASFSVEPGERIGLIGRNGAGKSSLLAVLAGTTALDDGLLQRQDGLTVHYVEQEPLLPAAPTFRESLMLRGRVHEHDDEREGWRLAAKLDEYLTRFELDPEGDPAKASGGQRKRAALALAFALEPDLLLLDEPTNHLDLEAIALLEGLVNTGWRTSKSMVVITHDRQFLDNVSTRIIELDRGILRSYPGNFAAYESRKEEELAAETLERQRFDKFWAQEEVWIRKGIEARRTRNEGRVRRLEQLRRERAARRERTGSVVLSIDAGEKSGKIVAEVEGLTKSFGDRVLVKDLNFRLMRGDRLGLIGHNGVGKSTLIKLILGKLQPDAGSVKLGTSLKIAYFDQMREQLDLTKTVAETISPGSEWIEIGGQKKHVVAYLGDFLFPPRRANVPVSSLSGGERNRLLLARLFALPANLLVLDEPTNDLDIDSLEVLEQTLANYPGTIILVSHDRRFLDNVVTEVLAPEGNGLWREYVGGYEDWLRQRPKTTDEARADKAPKAEKAAPKPRQRTQKVKLSYKETRELESLPGRIEALEAEQSALVEKMSGAGYHGLPVEELRADAERMKAIDEEMAAGFARWEELEAKQREAQGE</sequence>
<dbReference type="EMBL" id="AP018786">
    <property type="protein sequence ID" value="BBF22251.1"/>
    <property type="molecule type" value="Genomic_DNA"/>
</dbReference>
<evidence type="ECO:0000256" key="12">
    <source>
        <dbReference type="HAMAP-Rule" id="MF_00848"/>
    </source>
</evidence>
<dbReference type="KEGG" id="sutt:SUTMEG_01420"/>
<dbReference type="GO" id="GO:0005524">
    <property type="term" value="F:ATP binding"/>
    <property type="evidence" value="ECO:0007669"/>
    <property type="project" value="UniProtKB-UniRule"/>
</dbReference>
<dbReference type="CDD" id="cd03221">
    <property type="entry name" value="ABCF_EF-3"/>
    <property type="match status" value="1"/>
</dbReference>
<dbReference type="Pfam" id="PF16326">
    <property type="entry name" value="ABC_tran_CTD"/>
    <property type="match status" value="1"/>
</dbReference>
<keyword evidence="3 12" id="KW-0677">Repeat</keyword>
<dbReference type="GO" id="GO:0003677">
    <property type="term" value="F:DNA binding"/>
    <property type="evidence" value="ECO:0007669"/>
    <property type="project" value="UniProtKB-UniRule"/>
</dbReference>
<evidence type="ECO:0000256" key="3">
    <source>
        <dbReference type="ARBA" id="ARBA00022737"/>
    </source>
</evidence>
<dbReference type="InterPro" id="IPR017871">
    <property type="entry name" value="ABC_transporter-like_CS"/>
</dbReference>
<dbReference type="GO" id="GO:0016887">
    <property type="term" value="F:ATP hydrolysis activity"/>
    <property type="evidence" value="ECO:0007669"/>
    <property type="project" value="UniProtKB-UniRule"/>
</dbReference>
<evidence type="ECO:0000256" key="9">
    <source>
        <dbReference type="ARBA" id="ARBA00023204"/>
    </source>
</evidence>
<name>A0A2Z6I710_9BURK</name>
<dbReference type="PROSITE" id="PS50893">
    <property type="entry name" value="ABC_TRANSPORTER_2"/>
    <property type="match status" value="2"/>
</dbReference>
<dbReference type="PROSITE" id="PS00211">
    <property type="entry name" value="ABC_TRANSPORTER_1"/>
    <property type="match status" value="1"/>
</dbReference>
<evidence type="ECO:0000256" key="6">
    <source>
        <dbReference type="ARBA" id="ARBA00022801"/>
    </source>
</evidence>
<keyword evidence="8 12" id="KW-0238">DNA-binding</keyword>
<comment type="catalytic activity">
    <reaction evidence="10 12">
        <text>ATP + H2O = ADP + phosphate + H(+)</text>
        <dbReference type="Rhea" id="RHEA:13065"/>
        <dbReference type="ChEBI" id="CHEBI:15377"/>
        <dbReference type="ChEBI" id="CHEBI:15378"/>
        <dbReference type="ChEBI" id="CHEBI:30616"/>
        <dbReference type="ChEBI" id="CHEBI:43474"/>
        <dbReference type="ChEBI" id="CHEBI:456216"/>
    </reaction>
</comment>
<dbReference type="InterPro" id="IPR032524">
    <property type="entry name" value="ABC_tran_C"/>
</dbReference>
<dbReference type="InterPro" id="IPR032781">
    <property type="entry name" value="ABC_tran_Xtn"/>
</dbReference>
<dbReference type="Pfam" id="PF00005">
    <property type="entry name" value="ABC_tran"/>
    <property type="match status" value="2"/>
</dbReference>
<keyword evidence="2 12" id="KW-0963">Cytoplasm</keyword>
<evidence type="ECO:0000313" key="16">
    <source>
        <dbReference type="Proteomes" id="UP000271003"/>
    </source>
</evidence>
<dbReference type="GO" id="GO:0043022">
    <property type="term" value="F:ribosome binding"/>
    <property type="evidence" value="ECO:0007669"/>
    <property type="project" value="UniProtKB-UniRule"/>
</dbReference>
<dbReference type="Gene3D" id="3.40.50.300">
    <property type="entry name" value="P-loop containing nucleotide triphosphate hydrolases"/>
    <property type="match status" value="2"/>
</dbReference>
<evidence type="ECO:0000256" key="8">
    <source>
        <dbReference type="ARBA" id="ARBA00023125"/>
    </source>
</evidence>
<dbReference type="AlphaFoldDB" id="A0A2Z6I710"/>
<evidence type="ECO:0000259" key="14">
    <source>
        <dbReference type="PROSITE" id="PS50893"/>
    </source>
</evidence>
<evidence type="ECO:0000256" key="2">
    <source>
        <dbReference type="ARBA" id="ARBA00022490"/>
    </source>
</evidence>
<dbReference type="Pfam" id="PF12848">
    <property type="entry name" value="ABC_tran_Xtn"/>
    <property type="match status" value="1"/>
</dbReference>
<proteinExistence type="inferred from homology"/>
<evidence type="ECO:0000256" key="5">
    <source>
        <dbReference type="ARBA" id="ARBA00022763"/>
    </source>
</evidence>
<gene>
    <name evidence="12" type="primary">uup</name>
    <name evidence="15" type="ORF">SUTMEG_01420</name>
</gene>
<feature type="binding site" evidence="12">
    <location>
        <begin position="36"/>
        <end position="43"/>
    </location>
    <ligand>
        <name>ATP</name>
        <dbReference type="ChEBI" id="CHEBI:30616"/>
        <label>1</label>
    </ligand>
</feature>